<dbReference type="EMBL" id="CAJVPI010000582">
    <property type="protein sequence ID" value="CAG8552456.1"/>
    <property type="molecule type" value="Genomic_DNA"/>
</dbReference>
<protein>
    <submittedName>
        <fullName evidence="6">2231_t:CDS:1</fullName>
    </submittedName>
</protein>
<keyword evidence="2" id="KW-0677">Repeat</keyword>
<accession>A0A9N9B3X2</accession>
<keyword evidence="1" id="KW-0853">WD repeat</keyword>
<dbReference type="GO" id="GO:0005737">
    <property type="term" value="C:cytoplasm"/>
    <property type="evidence" value="ECO:0007669"/>
    <property type="project" value="TreeGrafter"/>
</dbReference>
<dbReference type="InterPro" id="IPR049092">
    <property type="entry name" value="MIOS_a-sol"/>
</dbReference>
<dbReference type="Pfam" id="PF17034">
    <property type="entry name" value="zinc_ribbon_16"/>
    <property type="match status" value="1"/>
</dbReference>
<dbReference type="InterPro" id="IPR037593">
    <property type="entry name" value="MIOS/Sea4"/>
</dbReference>
<feature type="domain" description="MIOS-like alpha-solenoid" evidence="5">
    <location>
        <begin position="232"/>
        <end position="461"/>
    </location>
</feature>
<evidence type="ECO:0000313" key="7">
    <source>
        <dbReference type="Proteomes" id="UP000789739"/>
    </source>
</evidence>
<keyword evidence="7" id="KW-1185">Reference proteome</keyword>
<feature type="compositionally biased region" description="Polar residues" evidence="3">
    <location>
        <begin position="1"/>
        <end position="13"/>
    </location>
</feature>
<feature type="region of interest" description="Disordered" evidence="3">
    <location>
        <begin position="1"/>
        <end position="23"/>
    </location>
</feature>
<evidence type="ECO:0000256" key="1">
    <source>
        <dbReference type="ARBA" id="ARBA00022574"/>
    </source>
</evidence>
<feature type="compositionally biased region" description="Low complexity" evidence="3">
    <location>
        <begin position="172"/>
        <end position="181"/>
    </location>
</feature>
<dbReference type="Proteomes" id="UP000789739">
    <property type="component" value="Unassembled WGS sequence"/>
</dbReference>
<evidence type="ECO:0000313" key="6">
    <source>
        <dbReference type="EMBL" id="CAG8552456.1"/>
    </source>
</evidence>
<dbReference type="Pfam" id="PF21719">
    <property type="entry name" value="MIOS_a-sol"/>
    <property type="match status" value="1"/>
</dbReference>
<dbReference type="PANTHER" id="PTHR16453">
    <property type="entry name" value="WD40 DOMAIN-CONTAINING PROTEIN MIO FAMILY MEMBER"/>
    <property type="match status" value="1"/>
</dbReference>
<dbReference type="InterPro" id="IPR031488">
    <property type="entry name" value="Zn_ribbon_mio"/>
</dbReference>
<comment type="caution">
    <text evidence="6">The sequence shown here is derived from an EMBL/GenBank/DDBJ whole genome shotgun (WGS) entry which is preliminary data.</text>
</comment>
<feature type="domain" description="GATOR2 complex protein MIO zinc-ribbon like" evidence="4">
    <location>
        <begin position="580"/>
        <end position="694"/>
    </location>
</feature>
<sequence length="695" mass="78006">MRQQVSSNASDLTRVSHPAGADDFTEIPRQLQSGFSSSAIGSTGAVANSIDEQECLTLGKTRKTSHAQKPLASFTWIPTLSTSFSHRFLTVSNDGVIATLRQEEAPPIAFGARGNYVAYIGGHLRTFDVSKKNEEESSSEETAIDKRRQSPAMTSKSEILRYGPNTVENASGGRTPRPGETTTRDMDHLQNRLSGVASKLVIEESFGQQYEMDSSEPALSMQLLKEDISVVMRERAQKGYSMTCHDNIALLANFPELVDLWTWISEAESFFDSSGSTINSRDFSFQGVNTVWKDSWENFSRNLLSHPNQRNSYDDPNDLIIIKSLKPLQRRFCLKKCGWGFNKRMLDDTLQRMEHAGKYEKAAAWALFHGDKNRAISALSNSGDQQLKLVSTVIAGVLSYNQDLQSEMHSHWLEMCHSMSRELQEPYVRAMFSYITTSSWKSVLQEDELPLRDRLGIALKFLSDDELTAYLQDTTDKFVESGNISGVVLTGLTRDGVDLFANYINKTGDIQTASLALSFCGLNRLNDNRVKEWIESYRTLLDKWEMFHVRANFDIARGKTMARSELVSSKLAPDQVFVTCNYCSQSIAQETRNEDRDGRLLTTASNGISLARQKINCCRSCRKPLPRCAICLLNLGTPIDSVRDAMESAGLVPASVDRPFGFDLWFTWCQTCRHGGHAIHMLQWFESHKQCPNAI</sequence>
<evidence type="ECO:0000259" key="4">
    <source>
        <dbReference type="Pfam" id="PF17034"/>
    </source>
</evidence>
<evidence type="ECO:0000256" key="3">
    <source>
        <dbReference type="SAM" id="MobiDB-lite"/>
    </source>
</evidence>
<dbReference type="PANTHER" id="PTHR16453:SF9">
    <property type="entry name" value="GATOR COMPLEX PROTEIN MIOS"/>
    <property type="match status" value="1"/>
</dbReference>
<gene>
    <name evidence="6" type="ORF">PBRASI_LOCUS5162</name>
</gene>
<dbReference type="CDD" id="cd16691">
    <property type="entry name" value="mRING-H2-C3H3C2_Mio"/>
    <property type="match status" value="1"/>
</dbReference>
<evidence type="ECO:0000256" key="2">
    <source>
        <dbReference type="ARBA" id="ARBA00022737"/>
    </source>
</evidence>
<evidence type="ECO:0000259" key="5">
    <source>
        <dbReference type="Pfam" id="PF21719"/>
    </source>
</evidence>
<reference evidence="6" key="1">
    <citation type="submission" date="2021-06" db="EMBL/GenBank/DDBJ databases">
        <authorList>
            <person name="Kallberg Y."/>
            <person name="Tangrot J."/>
            <person name="Rosling A."/>
        </authorList>
    </citation>
    <scope>NUCLEOTIDE SEQUENCE</scope>
    <source>
        <strain evidence="6">BR232B</strain>
    </source>
</reference>
<organism evidence="6 7">
    <name type="scientific">Paraglomus brasilianum</name>
    <dbReference type="NCBI Taxonomy" id="144538"/>
    <lineage>
        <taxon>Eukaryota</taxon>
        <taxon>Fungi</taxon>
        <taxon>Fungi incertae sedis</taxon>
        <taxon>Mucoromycota</taxon>
        <taxon>Glomeromycotina</taxon>
        <taxon>Glomeromycetes</taxon>
        <taxon>Paraglomerales</taxon>
        <taxon>Paraglomeraceae</taxon>
        <taxon>Paraglomus</taxon>
    </lineage>
</organism>
<name>A0A9N9B3X2_9GLOM</name>
<proteinExistence type="predicted"/>
<feature type="region of interest" description="Disordered" evidence="3">
    <location>
        <begin position="130"/>
        <end position="185"/>
    </location>
</feature>
<dbReference type="GO" id="GO:1904263">
    <property type="term" value="P:positive regulation of TORC1 signaling"/>
    <property type="evidence" value="ECO:0007669"/>
    <property type="project" value="TreeGrafter"/>
</dbReference>
<dbReference type="AlphaFoldDB" id="A0A9N9B3X2"/>
<dbReference type="OrthoDB" id="341486at2759"/>